<dbReference type="AlphaFoldDB" id="A0ABD3A466"/>
<feature type="region of interest" description="Disordered" evidence="1">
    <location>
        <begin position="124"/>
        <end position="148"/>
    </location>
</feature>
<evidence type="ECO:0000313" key="3">
    <source>
        <dbReference type="EMBL" id="KAL3524508.1"/>
    </source>
</evidence>
<accession>A0ABD3A466</accession>
<sequence>MEKQEQQELEEEEEAPSLKIRRSRTPIIVQDDTSSTQDSTSTTTKLESDRNSETNGHIIFPSNSATENEVENVDESVLVQEKEGSHKIASLTDIDFHKDTQLVIDAHSRSDSCVYYDPDEEPKLNSSFSGDEYIGRNPADGKNDTSTGNFSVQKSFDYLIDCQVEGSKKDKDLSSLHQSLTLSESDERGATYKSSATNEIETEDIDLICETGLEGTDIDVERVLEKQNTHDLYCPNCNSCITRRVILHKRKRRIRITGEDVKRNKLETAVDSSLTCSSGQATNIQVHSTAEIQLDGTSIPAVNDSEREREPDIFRCLSCFSFFIPTGNGFKLFRIFGDKGEKVPIEDQQKAIMSKSWISSFFASGKKRTLEPDSGTRSDAPETTSGTYLPESHVNGQKDLSPTHGFKGLVRSGIVESQEDKDKISPSSTKELFINGKEMLSAGDNSNNRINKKDAGDVVKDRFEAVSGDQPNTSNISIDVVANQSDPLKAQTSKIPAINGQPPITGRQPNTSNISIDVVAYHQSDPFIAPSDKIPVINGESPKDAVSVLSSHGGSPTSEKLRTDQNPDLTIQKTGAVDISREDGLHVGAMILNNSVGDKTATFRMNNYEGANLNGNFQLSVGENIEGIHAGELFKISKDPSVLKVKDVSLHQEQPATIAKDLRKVATAEISAGKDAVIVVESETISRAASQRAQDLSASEETGASRTLATHISVTESRVADARQAYQIEIIKSIVYGGLVESITSLGIVSSAAGGNTATLNILALAFANVVGGLILIGHNLWDLKQEQVSEQMDRYKEQLGCRENFLLHMTIVLLSFLVFGLIPPITYGFSFRKSDNRELKLLAVAAASLVCILVLAIGKEYVRRPPKSYLKTILYYVIMGFMVSGVCFAVGVLIKRLLGKLHFHSNSPVFLTLPELTPTAAELASY</sequence>
<dbReference type="EMBL" id="JBJUIK010000007">
    <property type="protein sequence ID" value="KAL3524508.1"/>
    <property type="molecule type" value="Genomic_DNA"/>
</dbReference>
<feature type="region of interest" description="Disordered" evidence="1">
    <location>
        <begin position="1"/>
        <end position="57"/>
    </location>
</feature>
<evidence type="ECO:0000313" key="4">
    <source>
        <dbReference type="Proteomes" id="UP001630127"/>
    </source>
</evidence>
<dbReference type="PANTHER" id="PTHR38937:SF2">
    <property type="entry name" value="MEMBRANE PROTEIN OF ER BODY-LIKE PROTEIN ISOFORM X1"/>
    <property type="match status" value="1"/>
</dbReference>
<feature type="transmembrane region" description="Helical" evidence="2">
    <location>
        <begin position="842"/>
        <end position="859"/>
    </location>
</feature>
<comment type="caution">
    <text evidence="3">The sequence shown here is derived from an EMBL/GenBank/DDBJ whole genome shotgun (WGS) entry which is preliminary data.</text>
</comment>
<feature type="compositionally biased region" description="Basic and acidic residues" evidence="1">
    <location>
        <begin position="368"/>
        <end position="380"/>
    </location>
</feature>
<feature type="region of interest" description="Disordered" evidence="1">
    <location>
        <begin position="367"/>
        <end position="405"/>
    </location>
</feature>
<keyword evidence="2" id="KW-0472">Membrane</keyword>
<keyword evidence="2" id="KW-1133">Transmembrane helix</keyword>
<feature type="compositionally biased region" description="Low complexity" evidence="1">
    <location>
        <begin position="30"/>
        <end position="44"/>
    </location>
</feature>
<evidence type="ECO:0000256" key="1">
    <source>
        <dbReference type="SAM" id="MobiDB-lite"/>
    </source>
</evidence>
<reference evidence="3 4" key="1">
    <citation type="submission" date="2024-11" db="EMBL/GenBank/DDBJ databases">
        <title>A near-complete genome assembly of Cinchona calisaya.</title>
        <authorList>
            <person name="Lian D.C."/>
            <person name="Zhao X.W."/>
            <person name="Wei L."/>
        </authorList>
    </citation>
    <scope>NUCLEOTIDE SEQUENCE [LARGE SCALE GENOMIC DNA]</scope>
    <source>
        <tissue evidence="3">Nenye</tissue>
    </source>
</reference>
<name>A0ABD3A466_9GENT</name>
<protein>
    <recommendedName>
        <fullName evidence="5">Membrane protein of ER body-like protein</fullName>
    </recommendedName>
</protein>
<gene>
    <name evidence="3" type="ORF">ACH5RR_017342</name>
</gene>
<feature type="transmembrane region" description="Helical" evidence="2">
    <location>
        <begin position="806"/>
        <end position="830"/>
    </location>
</feature>
<dbReference type="Proteomes" id="UP001630127">
    <property type="component" value="Unassembled WGS sequence"/>
</dbReference>
<dbReference type="InterPro" id="IPR052843">
    <property type="entry name" value="ER_body_metal_sequester"/>
</dbReference>
<organism evidence="3 4">
    <name type="scientific">Cinchona calisaya</name>
    <dbReference type="NCBI Taxonomy" id="153742"/>
    <lineage>
        <taxon>Eukaryota</taxon>
        <taxon>Viridiplantae</taxon>
        <taxon>Streptophyta</taxon>
        <taxon>Embryophyta</taxon>
        <taxon>Tracheophyta</taxon>
        <taxon>Spermatophyta</taxon>
        <taxon>Magnoliopsida</taxon>
        <taxon>eudicotyledons</taxon>
        <taxon>Gunneridae</taxon>
        <taxon>Pentapetalae</taxon>
        <taxon>asterids</taxon>
        <taxon>lamiids</taxon>
        <taxon>Gentianales</taxon>
        <taxon>Rubiaceae</taxon>
        <taxon>Cinchonoideae</taxon>
        <taxon>Cinchoneae</taxon>
        <taxon>Cinchona</taxon>
    </lineage>
</organism>
<keyword evidence="4" id="KW-1185">Reference proteome</keyword>
<feature type="compositionally biased region" description="Polar residues" evidence="1">
    <location>
        <begin position="548"/>
        <end position="558"/>
    </location>
</feature>
<keyword evidence="2" id="KW-0812">Transmembrane</keyword>
<feature type="transmembrane region" description="Helical" evidence="2">
    <location>
        <begin position="874"/>
        <end position="895"/>
    </location>
</feature>
<dbReference type="PANTHER" id="PTHR38937">
    <property type="entry name" value="MEMBRANE PROTEIN OF ER BODY-LIKE PROTEIN"/>
    <property type="match status" value="1"/>
</dbReference>
<evidence type="ECO:0008006" key="5">
    <source>
        <dbReference type="Google" id="ProtNLM"/>
    </source>
</evidence>
<feature type="region of interest" description="Disordered" evidence="1">
    <location>
        <begin position="544"/>
        <end position="563"/>
    </location>
</feature>
<proteinExistence type="predicted"/>
<feature type="transmembrane region" description="Helical" evidence="2">
    <location>
        <begin position="760"/>
        <end position="782"/>
    </location>
</feature>
<evidence type="ECO:0000256" key="2">
    <source>
        <dbReference type="SAM" id="Phobius"/>
    </source>
</evidence>